<evidence type="ECO:0000313" key="5">
    <source>
        <dbReference type="Proteomes" id="UP000748752"/>
    </source>
</evidence>
<keyword evidence="5" id="KW-1185">Reference proteome</keyword>
<feature type="domain" description="Sugar fermentation stimulation protein C-terminal" evidence="2">
    <location>
        <begin position="81"/>
        <end position="218"/>
    </location>
</feature>
<dbReference type="InterPro" id="IPR040452">
    <property type="entry name" value="SfsA_C"/>
</dbReference>
<dbReference type="Gene3D" id="2.40.50.580">
    <property type="match status" value="1"/>
</dbReference>
<reference evidence="4 5" key="1">
    <citation type="journal article" date="2020" name="Microorganisms">
        <title>Osmotic Adaptation and Compatible Solute Biosynthesis of Phototrophic Bacteria as Revealed from Genome Analyses.</title>
        <authorList>
            <person name="Imhoff J.F."/>
            <person name="Rahn T."/>
            <person name="Kunzel S."/>
            <person name="Keller A."/>
            <person name="Neulinger S.C."/>
        </authorList>
    </citation>
    <scope>NUCLEOTIDE SEQUENCE [LARGE SCALE GENOMIC DNA]</scope>
    <source>
        <strain evidence="4 5">DSM 6210</strain>
    </source>
</reference>
<dbReference type="InterPro" id="IPR041465">
    <property type="entry name" value="SfsA_N"/>
</dbReference>
<dbReference type="Gene3D" id="3.40.1350.60">
    <property type="match status" value="1"/>
</dbReference>
<dbReference type="Proteomes" id="UP000748752">
    <property type="component" value="Unassembled WGS sequence"/>
</dbReference>
<organism evidence="4 5">
    <name type="scientific">Thiohalocapsa halophila</name>
    <dbReference type="NCBI Taxonomy" id="69359"/>
    <lineage>
        <taxon>Bacteria</taxon>
        <taxon>Pseudomonadati</taxon>
        <taxon>Pseudomonadota</taxon>
        <taxon>Gammaproteobacteria</taxon>
        <taxon>Chromatiales</taxon>
        <taxon>Chromatiaceae</taxon>
        <taxon>Thiohalocapsa</taxon>
    </lineage>
</organism>
<comment type="caution">
    <text evidence="4">The sequence shown here is derived from an EMBL/GenBank/DDBJ whole genome shotgun (WGS) entry which is preliminary data.</text>
</comment>
<name>A0ABS1CM16_9GAMM</name>
<feature type="domain" description="SfsA N-terminal OB" evidence="3">
    <location>
        <begin position="12"/>
        <end position="78"/>
    </location>
</feature>
<dbReference type="HAMAP" id="MF_00095">
    <property type="entry name" value="SfsA"/>
    <property type="match status" value="1"/>
</dbReference>
<dbReference type="Pfam" id="PF17746">
    <property type="entry name" value="SfsA_N"/>
    <property type="match status" value="1"/>
</dbReference>
<dbReference type="Pfam" id="PF03749">
    <property type="entry name" value="SfsA"/>
    <property type="match status" value="1"/>
</dbReference>
<protein>
    <recommendedName>
        <fullName evidence="1">Sugar fermentation stimulation protein homolog</fullName>
    </recommendedName>
</protein>
<proteinExistence type="inferred from homology"/>
<evidence type="ECO:0000259" key="3">
    <source>
        <dbReference type="Pfam" id="PF17746"/>
    </source>
</evidence>
<dbReference type="NCBIfam" id="TIGR00230">
    <property type="entry name" value="sfsA"/>
    <property type="match status" value="1"/>
</dbReference>
<evidence type="ECO:0000259" key="2">
    <source>
        <dbReference type="Pfam" id="PF03749"/>
    </source>
</evidence>
<evidence type="ECO:0000256" key="1">
    <source>
        <dbReference type="HAMAP-Rule" id="MF_00095"/>
    </source>
</evidence>
<dbReference type="PANTHER" id="PTHR30545:SF2">
    <property type="entry name" value="SUGAR FERMENTATION STIMULATION PROTEIN A"/>
    <property type="match status" value="1"/>
</dbReference>
<dbReference type="PANTHER" id="PTHR30545">
    <property type="entry name" value="SUGAR FERMENTATION STIMULATION PROTEIN A"/>
    <property type="match status" value="1"/>
</dbReference>
<comment type="similarity">
    <text evidence="1">Belongs to the SfsA family.</text>
</comment>
<dbReference type="CDD" id="cd22359">
    <property type="entry name" value="SfsA-like_bacterial"/>
    <property type="match status" value="1"/>
</dbReference>
<dbReference type="InterPro" id="IPR005224">
    <property type="entry name" value="SfsA"/>
</dbReference>
<dbReference type="EMBL" id="NRRV01000050">
    <property type="protein sequence ID" value="MBK1632529.1"/>
    <property type="molecule type" value="Genomic_DNA"/>
</dbReference>
<evidence type="ECO:0000313" key="4">
    <source>
        <dbReference type="EMBL" id="MBK1632529.1"/>
    </source>
</evidence>
<gene>
    <name evidence="1 4" type="primary">sfsA</name>
    <name evidence="4" type="ORF">CKO31_17630</name>
</gene>
<sequence length="240" mass="25536">MRLPALHAGRILARPNRFVAEIELAGGQRVDAHVPNTGTLLSCWRPGAPVQLSQADNPRRKLRWTLERVDMGGGWVGVNTQRPNQVMAEGIAAGRISALAGYGRLRREVAFAADGGEAGRIDIALDEGSRPAALVEVKNVTLLDGPHLRFPDAKSERGRKHLALLSAAVAGGRRGVMLFALNRAEGERFAPAWDIDPAYGEALLAAAATGVELLAVRMVHGCDGITVGDAVALDLARPRI</sequence>
<accession>A0ABS1CM16</accession>